<dbReference type="EMBL" id="AMZH03025024">
    <property type="protein sequence ID" value="RRT35456.1"/>
    <property type="molecule type" value="Genomic_DNA"/>
</dbReference>
<dbReference type="Proteomes" id="UP000287651">
    <property type="component" value="Unassembled WGS sequence"/>
</dbReference>
<proteinExistence type="predicted"/>
<organism evidence="1 2">
    <name type="scientific">Ensete ventricosum</name>
    <name type="common">Abyssinian banana</name>
    <name type="synonym">Musa ensete</name>
    <dbReference type="NCBI Taxonomy" id="4639"/>
    <lineage>
        <taxon>Eukaryota</taxon>
        <taxon>Viridiplantae</taxon>
        <taxon>Streptophyta</taxon>
        <taxon>Embryophyta</taxon>
        <taxon>Tracheophyta</taxon>
        <taxon>Spermatophyta</taxon>
        <taxon>Magnoliopsida</taxon>
        <taxon>Liliopsida</taxon>
        <taxon>Zingiberales</taxon>
        <taxon>Musaceae</taxon>
        <taxon>Ensete</taxon>
    </lineage>
</organism>
<sequence length="218" mass="24380">MKDVIMVLVWGRPKLMVQLTRKELLLMVLFSYINRKGRTIRADTSCRGEMTNLNERRYELRCSFNQMQVTFEHWQQAHELSISFSDYAYQYRLPIPKEKGGVLIDVSLLGDSELPIRQPGTFVAFFPVVAPFSILNPLLLASALASEILVPQMILTQVNSIPSSGVKVSDFIGSAASDKSMPAQSSYYEVLIPFLVLGKTQYPVASPGPTEEAVVFKG</sequence>
<comment type="caution">
    <text evidence="1">The sequence shown here is derived from an EMBL/GenBank/DDBJ whole genome shotgun (WGS) entry which is preliminary data.</text>
</comment>
<evidence type="ECO:0000313" key="2">
    <source>
        <dbReference type="Proteomes" id="UP000287651"/>
    </source>
</evidence>
<reference evidence="1 2" key="1">
    <citation type="journal article" date="2014" name="Agronomy (Basel)">
        <title>A Draft Genome Sequence for Ensete ventricosum, the Drought-Tolerant Tree Against Hunger.</title>
        <authorList>
            <person name="Harrison J."/>
            <person name="Moore K.A."/>
            <person name="Paszkiewicz K."/>
            <person name="Jones T."/>
            <person name="Grant M."/>
            <person name="Ambacheew D."/>
            <person name="Muzemil S."/>
            <person name="Studholme D.J."/>
        </authorList>
    </citation>
    <scope>NUCLEOTIDE SEQUENCE [LARGE SCALE GENOMIC DNA]</scope>
</reference>
<gene>
    <name evidence="1" type="ORF">B296_00034086</name>
</gene>
<accession>A0A426X7K1</accession>
<protein>
    <submittedName>
        <fullName evidence="1">Uncharacterized protein</fullName>
    </submittedName>
</protein>
<name>A0A426X7K1_ENSVE</name>
<dbReference type="AlphaFoldDB" id="A0A426X7K1"/>
<evidence type="ECO:0000313" key="1">
    <source>
        <dbReference type="EMBL" id="RRT35456.1"/>
    </source>
</evidence>